<dbReference type="Pfam" id="PF14696">
    <property type="entry name" value="Glyoxalase_5"/>
    <property type="match status" value="1"/>
</dbReference>
<dbReference type="Pfam" id="PF00903">
    <property type="entry name" value="Glyoxalase"/>
    <property type="match status" value="1"/>
</dbReference>
<feature type="binding site" evidence="1">
    <location>
        <position position="610"/>
    </location>
    <ligand>
        <name>Mg(2+)</name>
        <dbReference type="ChEBI" id="CHEBI:18420"/>
    </ligand>
</feature>
<dbReference type="InterPro" id="IPR029068">
    <property type="entry name" value="Glyas_Bleomycin-R_OHBP_Dase"/>
</dbReference>
<gene>
    <name evidence="3" type="ORF">U0042_06970</name>
</gene>
<feature type="domain" description="VOC" evidence="2">
    <location>
        <begin position="303"/>
        <end position="422"/>
    </location>
</feature>
<evidence type="ECO:0000256" key="1">
    <source>
        <dbReference type="HAMAP-Rule" id="MF_02238"/>
    </source>
</evidence>
<feature type="binding site" evidence="1">
    <location>
        <position position="239"/>
    </location>
    <ligand>
        <name>a divalent metal cation</name>
        <dbReference type="ChEBI" id="CHEBI:60240"/>
        <note>catalytic</note>
    </ligand>
</feature>
<protein>
    <recommendedName>
        <fullName evidence="1">3-dehydroshikimate dehydratase</fullName>
        <shortName evidence="1">DSD</shortName>
        <ecNumber evidence="1">4.2.1.118</ecNumber>
    </recommendedName>
</protein>
<dbReference type="SUPFAM" id="SSF51658">
    <property type="entry name" value="Xylose isomerase-like"/>
    <property type="match status" value="1"/>
</dbReference>
<name>A0ABZ0WQ93_9BURK</name>
<dbReference type="HAMAP" id="MF_02238">
    <property type="entry name" value="DSD"/>
    <property type="match status" value="1"/>
</dbReference>
<feature type="binding site" evidence="1">
    <location>
        <position position="532"/>
    </location>
    <ligand>
        <name>Mg(2+)</name>
        <dbReference type="ChEBI" id="CHEBI:18420"/>
    </ligand>
</feature>
<dbReference type="PROSITE" id="PS51819">
    <property type="entry name" value="VOC"/>
    <property type="match status" value="2"/>
</dbReference>
<feature type="binding site" evidence="1">
    <location>
        <position position="134"/>
    </location>
    <ligand>
        <name>a divalent metal cation</name>
        <dbReference type="ChEBI" id="CHEBI:60240"/>
        <note>catalytic</note>
    </ligand>
</feature>
<dbReference type="Proteomes" id="UP001325479">
    <property type="component" value="Chromosome"/>
</dbReference>
<feature type="domain" description="VOC" evidence="2">
    <location>
        <begin position="451"/>
        <end position="601"/>
    </location>
</feature>
<comment type="function">
    <text evidence="1">Catalyzes the conversion of 3-dehydroshikimate to protocatechuate (3,4-dihydroxybenzoate), a common intermediate of quinate and shikimate degradation pathways.</text>
</comment>
<dbReference type="InterPro" id="IPR004360">
    <property type="entry name" value="Glyas_Fos-R_dOase_dom"/>
</dbReference>
<comment type="pathway">
    <text evidence="1">Aromatic compound metabolism; 3,4-dihydroxybenzoate biosynthesis.</text>
</comment>
<feature type="binding site" evidence="1">
    <location>
        <position position="454"/>
    </location>
    <ligand>
        <name>Mg(2+)</name>
        <dbReference type="ChEBI" id="CHEBI:18420"/>
    </ligand>
</feature>
<dbReference type="Gene3D" id="3.10.180.10">
    <property type="entry name" value="2,3-Dihydroxybiphenyl 1,2-Dioxygenase, domain 1"/>
    <property type="match status" value="2"/>
</dbReference>
<keyword evidence="4" id="KW-1185">Reference proteome</keyword>
<dbReference type="InterPro" id="IPR050312">
    <property type="entry name" value="IolE/XylAMocC-like"/>
</dbReference>
<dbReference type="Pfam" id="PF01261">
    <property type="entry name" value="AP_endonuc_2"/>
    <property type="match status" value="1"/>
</dbReference>
<dbReference type="InterPro" id="IPR043700">
    <property type="entry name" value="DSD"/>
</dbReference>
<comment type="similarity">
    <text evidence="1">Belongs to the bacterial two-domain DSD family.</text>
</comment>
<dbReference type="RefSeq" id="WP_114812029.1">
    <property type="nucleotide sequence ID" value="NZ_CP139965.1"/>
</dbReference>
<dbReference type="EMBL" id="CP139965">
    <property type="protein sequence ID" value="WQD79431.1"/>
    <property type="molecule type" value="Genomic_DNA"/>
</dbReference>
<dbReference type="EC" id="4.2.1.118" evidence="1"/>
<reference evidence="3 4" key="1">
    <citation type="submission" date="2023-12" db="EMBL/GenBank/DDBJ databases">
        <title>Genome sequencing and assembly of bacterial species from a model synthetic community.</title>
        <authorList>
            <person name="Hogle S.L."/>
        </authorList>
    </citation>
    <scope>NUCLEOTIDE SEQUENCE [LARGE SCALE GENOMIC DNA]</scope>
    <source>
        <strain evidence="3 4">HAMBI 2494</strain>
    </source>
</reference>
<dbReference type="InterPro" id="IPR013022">
    <property type="entry name" value="Xyl_isomerase-like_TIM-brl"/>
</dbReference>
<comment type="catalytic activity">
    <reaction evidence="1">
        <text>3-dehydroshikimate = 3,4-dihydroxybenzoate + H2O</text>
        <dbReference type="Rhea" id="RHEA:24848"/>
        <dbReference type="ChEBI" id="CHEBI:15377"/>
        <dbReference type="ChEBI" id="CHEBI:16630"/>
        <dbReference type="ChEBI" id="CHEBI:36241"/>
        <dbReference type="EC" id="4.2.1.118"/>
    </reaction>
</comment>
<feature type="binding site" evidence="1">
    <location>
        <position position="191"/>
    </location>
    <ligand>
        <name>a divalent metal cation</name>
        <dbReference type="ChEBI" id="CHEBI:60240"/>
        <note>catalytic</note>
    </ligand>
</feature>
<keyword evidence="1" id="KW-0456">Lyase</keyword>
<evidence type="ECO:0000259" key="2">
    <source>
        <dbReference type="PROSITE" id="PS51819"/>
    </source>
</evidence>
<comment type="cofactor">
    <cofactor evidence="1">
        <name>a divalent metal cation</name>
        <dbReference type="ChEBI" id="CHEBI:60240"/>
    </cofactor>
</comment>
<dbReference type="PANTHER" id="PTHR12110">
    <property type="entry name" value="HYDROXYPYRUVATE ISOMERASE"/>
    <property type="match status" value="1"/>
</dbReference>
<proteinExistence type="inferred from homology"/>
<evidence type="ECO:0000313" key="3">
    <source>
        <dbReference type="EMBL" id="WQD79431.1"/>
    </source>
</evidence>
<feature type="binding site" evidence="1">
    <location>
        <position position="165"/>
    </location>
    <ligand>
        <name>a divalent metal cation</name>
        <dbReference type="ChEBI" id="CHEBI:60240"/>
        <note>catalytic</note>
    </ligand>
</feature>
<dbReference type="InterPro" id="IPR037523">
    <property type="entry name" value="VOC_core"/>
</dbReference>
<evidence type="ECO:0000313" key="4">
    <source>
        <dbReference type="Proteomes" id="UP001325479"/>
    </source>
</evidence>
<dbReference type="PANTHER" id="PTHR12110:SF21">
    <property type="entry name" value="XYLOSE ISOMERASE-LIKE TIM BARREL DOMAIN-CONTAINING PROTEIN"/>
    <property type="match status" value="1"/>
</dbReference>
<organism evidence="3 4">
    <name type="scientific">Paraburkholderia kururiensis</name>
    <dbReference type="NCBI Taxonomy" id="984307"/>
    <lineage>
        <taxon>Bacteria</taxon>
        <taxon>Pseudomonadati</taxon>
        <taxon>Pseudomonadota</taxon>
        <taxon>Betaproteobacteria</taxon>
        <taxon>Burkholderiales</taxon>
        <taxon>Burkholderiaceae</taxon>
        <taxon>Paraburkholderia</taxon>
    </lineage>
</organism>
<accession>A0ABZ0WQ93</accession>
<dbReference type="SUPFAM" id="SSF54593">
    <property type="entry name" value="Glyoxalase/Bleomycin resistance protein/Dihydroxybiphenyl dioxygenase"/>
    <property type="match status" value="1"/>
</dbReference>
<dbReference type="Gene3D" id="3.20.20.150">
    <property type="entry name" value="Divalent-metal-dependent TIM barrel enzymes"/>
    <property type="match status" value="1"/>
</dbReference>
<sequence>MQRSIATVSMSGTLIEKLTAIQAAGFDGIEIFENDLLYFDGSPADVRRIAADLGLEITLFQPFRDFEGVSGERLARNLERAKRKFDLMHELGTNRILVCSSASPDTIRDDALIADQLGALALAAQQAGVYAGYEALAWGRHVNSYRHAWRLVDAVNHPNLGLVLDSFHTLAIGDSVDEIAAIPGERIAFVQIADAPKLAMDVLEWSRHYRCFPGQGDFDLAGFTARVVEAGYTGPLSLEIFNDGFRAAPTATTAADGYRSLLLLEEQTRGAMKAAQAGGEARHAGGDAAVALFEPPAAPAHVGFQFLEFAVDDTARAHLADWLGKLGFRQTGRHRSKDVELFQHGDASIVLNAEADSFASAFFQQHGLSLCASAFRVNDARLAFQRAAGFGYAPFSGRVGPNERVLPAVQAPDGSLNYFVDETPDEPTLFEADFVLADRSANEAARGPIAGIDHVCLSLPAASLDTWVLFLRTAFGFEPEPGQLVPDPYGLVRSRALRSRDGSVRVALNASVDRHTAVAEALHTYRGSGLNHVAFHTADIFRAIPHFVARGLPLLKIPRNYYDDLAARYALPDQTIDALYENNILYDRDAQGGEFFHAYTELLDQRFSLEIVERRGGYDGYGAANAAVRLAAQAQQRRHAAR</sequence>
<keyword evidence="1" id="KW-0479">Metal-binding</keyword>
<dbReference type="InterPro" id="IPR036237">
    <property type="entry name" value="Xyl_isomerase-like_sf"/>
</dbReference>